<accession>A0A4S4AT36</accession>
<comment type="caution">
    <text evidence="1">The sequence shown here is derived from an EMBL/GenBank/DDBJ whole genome shotgun (WGS) entry which is preliminary data.</text>
</comment>
<dbReference type="AlphaFoldDB" id="A0A4S4AT36"/>
<sequence length="212" mass="22284">MHCFAVPRAVSQLLLCGALVLGAAVARADYVWLSPGEAGTAVAEAGLLDGERVPMAGFGEVDVSQGGEARTALAADGDRLLVSGLQGDGDLRLVGHRATAEGALMYYQAKLGRQETRASLDLELVPTEPGGNTFRLMWKGNPVSASQVNVTTSEGWSRVLRPAKDGTVTLSTPFPGLYVLELTAKVNGSATVDGKKYDDVRHTTTLSFVVQP</sequence>
<reference evidence="1 2" key="1">
    <citation type="submission" date="2019-04" db="EMBL/GenBank/DDBJ databases">
        <title>Azoarcus nasutitermitis sp. nov. isolated from termite nest.</title>
        <authorList>
            <person name="Lin S.-Y."/>
            <person name="Hameed A."/>
            <person name="Hsu Y.-H."/>
            <person name="Young C.-C."/>
        </authorList>
    </citation>
    <scope>NUCLEOTIDE SEQUENCE [LARGE SCALE GENOMIC DNA]</scope>
    <source>
        <strain evidence="1 2">CC-YHH838</strain>
    </source>
</reference>
<dbReference type="OrthoDB" id="8911471at2"/>
<dbReference type="Proteomes" id="UP000308430">
    <property type="component" value="Unassembled WGS sequence"/>
</dbReference>
<keyword evidence="2" id="KW-1185">Reference proteome</keyword>
<dbReference type="EMBL" id="SSOC01000006">
    <property type="protein sequence ID" value="THF63053.1"/>
    <property type="molecule type" value="Genomic_DNA"/>
</dbReference>
<gene>
    <name evidence="1" type="ORF">E6C76_17510</name>
</gene>
<evidence type="ECO:0000313" key="2">
    <source>
        <dbReference type="Proteomes" id="UP000308430"/>
    </source>
</evidence>
<proteinExistence type="predicted"/>
<evidence type="ECO:0000313" key="1">
    <source>
        <dbReference type="EMBL" id="THF63053.1"/>
    </source>
</evidence>
<dbReference type="RefSeq" id="WP_136349533.1">
    <property type="nucleotide sequence ID" value="NZ_SSOC01000006.1"/>
</dbReference>
<protein>
    <submittedName>
        <fullName evidence="1">DUF4198 domain-containing protein</fullName>
    </submittedName>
</protein>
<organism evidence="1 2">
    <name type="scientific">Pseudothauera nasutitermitis</name>
    <dbReference type="NCBI Taxonomy" id="2565930"/>
    <lineage>
        <taxon>Bacteria</taxon>
        <taxon>Pseudomonadati</taxon>
        <taxon>Pseudomonadota</taxon>
        <taxon>Betaproteobacteria</taxon>
        <taxon>Rhodocyclales</taxon>
        <taxon>Zoogloeaceae</taxon>
        <taxon>Pseudothauera</taxon>
    </lineage>
</organism>
<name>A0A4S4AT36_9RHOO</name>